<dbReference type="InterPro" id="IPR004090">
    <property type="entry name" value="Chemotax_Me-accpt_rcpt"/>
</dbReference>
<feature type="coiled-coil region" evidence="6">
    <location>
        <begin position="125"/>
        <end position="152"/>
    </location>
</feature>
<dbReference type="PANTHER" id="PTHR32089:SF112">
    <property type="entry name" value="LYSOZYME-LIKE PROTEIN-RELATED"/>
    <property type="match status" value="1"/>
</dbReference>
<evidence type="ECO:0000256" key="3">
    <source>
        <dbReference type="ARBA" id="ARBA00023224"/>
    </source>
</evidence>
<dbReference type="InterPro" id="IPR004089">
    <property type="entry name" value="MCPsignal_dom"/>
</dbReference>
<keyword evidence="8" id="KW-0472">Membrane</keyword>
<keyword evidence="6" id="KW-0175">Coiled coil</keyword>
<evidence type="ECO:0000256" key="6">
    <source>
        <dbReference type="SAM" id="Coils"/>
    </source>
</evidence>
<sequence length="620" mass="64049">MRVKRAGFRKAAATGIDGTRASAEGAEPAMASTEPAEAAIEPDGTAITDPAAEAADEPAELVPAELEPAELEPEAPGGAEPATEPPTEAPAARVGSWFAARSVRTKILSAILLLAIVALAAGGYAVVAMRSIATETQELARLQEEMVFKRSQVEQGQLTARVIAAEVAAFDDDVMTEEWLAKQAANDTAVNEAIVAYEKAFDSGEAWETFTSTYEKWVTLRDRVLIPTALQDDRVYYSKLVEKSSQPLVETYSAALGRVADETNTYFYAVAERADSKAQNAMLILGASLVSALVLVVALGLVIARSIRGSVQEVQHALEAMGDGDFTVAATQRSEDELGQMAKALTRAQVSVRATLEGVSGTADDVTSAAQEMAAAAARVAAGSHETSSQAGVVAAAAEQVSRNVQAVAAGAEQLGASIREIAQNANEAAEVAAEGVTHARAAAETVDALGASSAEIGAVVKAITAIARQTNLLALNATIEAARAGEAGKGFAVVAGEVKDLAQESARAADDIAARVQANQEHTTSAVAAIGEITSVISRISDFQLTIASAVEEQTATTGEMSRGVTEAATGSGEIAERITAVAEEAAATSDVMARMEGSVELLAMNSADLRARVAAFTY</sequence>
<evidence type="ECO:0000256" key="7">
    <source>
        <dbReference type="SAM" id="MobiDB-lite"/>
    </source>
</evidence>
<comment type="similarity">
    <text evidence="4">Belongs to the methyl-accepting chemotaxis (MCP) protein family.</text>
</comment>
<feature type="domain" description="Methyl-accepting transducer" evidence="9">
    <location>
        <begin position="362"/>
        <end position="595"/>
    </location>
</feature>
<dbReference type="Proteomes" id="UP001316189">
    <property type="component" value="Chromosome"/>
</dbReference>
<evidence type="ECO:0000256" key="8">
    <source>
        <dbReference type="SAM" id="Phobius"/>
    </source>
</evidence>
<dbReference type="Gene3D" id="1.10.287.950">
    <property type="entry name" value="Methyl-accepting chemotaxis protein"/>
    <property type="match status" value="1"/>
</dbReference>
<keyword evidence="3 5" id="KW-0807">Transducer</keyword>
<proteinExistence type="inferred from homology"/>
<feature type="transmembrane region" description="Helical" evidence="8">
    <location>
        <begin position="107"/>
        <end position="127"/>
    </location>
</feature>
<evidence type="ECO:0000256" key="5">
    <source>
        <dbReference type="PROSITE-ProRule" id="PRU00284"/>
    </source>
</evidence>
<dbReference type="EMBL" id="CP101988">
    <property type="protein sequence ID" value="UUI75960.1"/>
    <property type="molecule type" value="Genomic_DNA"/>
</dbReference>
<feature type="domain" description="HAMP" evidence="10">
    <location>
        <begin position="305"/>
        <end position="357"/>
    </location>
</feature>
<reference evidence="11 12" key="1">
    <citation type="submission" date="2022-07" db="EMBL/GenBank/DDBJ databases">
        <title>Novel species in genus cellulomonas.</title>
        <authorList>
            <person name="Ye L."/>
        </authorList>
    </citation>
    <scope>NUCLEOTIDE SEQUENCE [LARGE SCALE GENOMIC DNA]</scope>
    <source>
        <strain evidence="12">zg-Y338</strain>
    </source>
</reference>
<keyword evidence="1 8" id="KW-0812">Transmembrane</keyword>
<name>A0ABY5L1Z5_9CELL</name>
<evidence type="ECO:0000259" key="10">
    <source>
        <dbReference type="PROSITE" id="PS50885"/>
    </source>
</evidence>
<dbReference type="RefSeq" id="WP_227567920.1">
    <property type="nucleotide sequence ID" value="NZ_CP101988.1"/>
</dbReference>
<feature type="transmembrane region" description="Helical" evidence="8">
    <location>
        <begin position="281"/>
        <end position="304"/>
    </location>
</feature>
<dbReference type="SUPFAM" id="SSF58104">
    <property type="entry name" value="Methyl-accepting chemotaxis protein (MCP) signaling domain"/>
    <property type="match status" value="1"/>
</dbReference>
<evidence type="ECO:0000256" key="4">
    <source>
        <dbReference type="ARBA" id="ARBA00029447"/>
    </source>
</evidence>
<evidence type="ECO:0000256" key="2">
    <source>
        <dbReference type="ARBA" id="ARBA00022989"/>
    </source>
</evidence>
<gene>
    <name evidence="11" type="ORF">NP064_03380</name>
</gene>
<dbReference type="PRINTS" id="PR00260">
    <property type="entry name" value="CHEMTRNSDUCR"/>
</dbReference>
<dbReference type="PROSITE" id="PS50885">
    <property type="entry name" value="HAMP"/>
    <property type="match status" value="1"/>
</dbReference>
<dbReference type="Pfam" id="PF00672">
    <property type="entry name" value="HAMP"/>
    <property type="match status" value="1"/>
</dbReference>
<evidence type="ECO:0000256" key="1">
    <source>
        <dbReference type="ARBA" id="ARBA00022692"/>
    </source>
</evidence>
<dbReference type="SMART" id="SM00283">
    <property type="entry name" value="MA"/>
    <property type="match status" value="1"/>
</dbReference>
<accession>A0ABY5L1Z5</accession>
<dbReference type="Pfam" id="PF00015">
    <property type="entry name" value="MCPsignal"/>
    <property type="match status" value="1"/>
</dbReference>
<dbReference type="PANTHER" id="PTHR32089">
    <property type="entry name" value="METHYL-ACCEPTING CHEMOTAXIS PROTEIN MCPB"/>
    <property type="match status" value="1"/>
</dbReference>
<evidence type="ECO:0000259" key="9">
    <source>
        <dbReference type="PROSITE" id="PS50111"/>
    </source>
</evidence>
<evidence type="ECO:0000313" key="11">
    <source>
        <dbReference type="EMBL" id="UUI75960.1"/>
    </source>
</evidence>
<protein>
    <submittedName>
        <fullName evidence="11">Methyl-accepting chemotaxis protein</fullName>
    </submittedName>
</protein>
<keyword evidence="12" id="KW-1185">Reference proteome</keyword>
<dbReference type="CDD" id="cd06225">
    <property type="entry name" value="HAMP"/>
    <property type="match status" value="1"/>
</dbReference>
<dbReference type="PROSITE" id="PS50111">
    <property type="entry name" value="CHEMOTAXIS_TRANSDUC_2"/>
    <property type="match status" value="1"/>
</dbReference>
<organism evidence="11 12">
    <name type="scientific">Cellulomonas chengniuliangii</name>
    <dbReference type="NCBI Taxonomy" id="2968084"/>
    <lineage>
        <taxon>Bacteria</taxon>
        <taxon>Bacillati</taxon>
        <taxon>Actinomycetota</taxon>
        <taxon>Actinomycetes</taxon>
        <taxon>Micrococcales</taxon>
        <taxon>Cellulomonadaceae</taxon>
        <taxon>Cellulomonas</taxon>
    </lineage>
</organism>
<evidence type="ECO:0000313" key="12">
    <source>
        <dbReference type="Proteomes" id="UP001316189"/>
    </source>
</evidence>
<keyword evidence="2 8" id="KW-1133">Transmembrane helix</keyword>
<dbReference type="SMART" id="SM00304">
    <property type="entry name" value="HAMP"/>
    <property type="match status" value="1"/>
</dbReference>
<feature type="region of interest" description="Disordered" evidence="7">
    <location>
        <begin position="1"/>
        <end position="90"/>
    </location>
</feature>
<dbReference type="InterPro" id="IPR003660">
    <property type="entry name" value="HAMP_dom"/>
</dbReference>